<keyword evidence="1" id="KW-0249">Electron transport</keyword>
<name>A0A3D2SQS7_9GAMM</name>
<sequence>KLTFPGGCLIGDDAGFLNFAKIKGSHTAMKSGMLCGEAVFEAIARGVEKGGDLAIARVLEGEDFFDKEL</sequence>
<dbReference type="EC" id="1.5.5.1" evidence="1"/>
<accession>A0A3D2SQS7</accession>
<dbReference type="GO" id="GO:0004174">
    <property type="term" value="F:electron-transferring-flavoprotein dehydrogenase activity"/>
    <property type="evidence" value="ECO:0007669"/>
    <property type="project" value="UniProtKB-UniRule"/>
</dbReference>
<keyword evidence="1 2" id="KW-0830">Ubiquinone</keyword>
<keyword evidence="1" id="KW-0411">Iron-sulfur</keyword>
<evidence type="ECO:0000256" key="1">
    <source>
        <dbReference type="RuleBase" id="RU366068"/>
    </source>
</evidence>
<comment type="cofactor">
    <cofactor evidence="1">
        <name>[4Fe-4S] cluster</name>
        <dbReference type="ChEBI" id="CHEBI:49883"/>
    </cofactor>
    <text evidence="1">Binds 1 [4Fe-4S] cluster.</text>
</comment>
<dbReference type="PANTHER" id="PTHR10617:SF107">
    <property type="entry name" value="ELECTRON TRANSFER FLAVOPROTEIN-UBIQUINONE OXIDOREDUCTASE, MITOCHONDRIAL"/>
    <property type="match status" value="1"/>
</dbReference>
<keyword evidence="1" id="KW-0560">Oxidoreductase</keyword>
<comment type="cofactor">
    <cofactor evidence="1">
        <name>FAD</name>
        <dbReference type="ChEBI" id="CHEBI:57692"/>
    </cofactor>
</comment>
<dbReference type="Proteomes" id="UP000263596">
    <property type="component" value="Unassembled WGS sequence"/>
</dbReference>
<organism evidence="2 3">
    <name type="scientific">Acinetobacter ursingii</name>
    <dbReference type="NCBI Taxonomy" id="108980"/>
    <lineage>
        <taxon>Bacteria</taxon>
        <taxon>Pseudomonadati</taxon>
        <taxon>Pseudomonadota</taxon>
        <taxon>Gammaproteobacteria</taxon>
        <taxon>Moraxellales</taxon>
        <taxon>Moraxellaceae</taxon>
        <taxon>Acinetobacter</taxon>
    </lineage>
</organism>
<comment type="catalytic activity">
    <reaction evidence="1">
        <text>a ubiquinone + reduced [electron-transfer flavoprotein] = a ubiquinol + oxidized [electron-transfer flavoprotein] + H(+)</text>
        <dbReference type="Rhea" id="RHEA:24052"/>
        <dbReference type="Rhea" id="RHEA-COMP:9565"/>
        <dbReference type="Rhea" id="RHEA-COMP:9566"/>
        <dbReference type="Rhea" id="RHEA-COMP:10685"/>
        <dbReference type="Rhea" id="RHEA-COMP:10686"/>
        <dbReference type="ChEBI" id="CHEBI:15378"/>
        <dbReference type="ChEBI" id="CHEBI:16389"/>
        <dbReference type="ChEBI" id="CHEBI:17976"/>
        <dbReference type="ChEBI" id="CHEBI:57692"/>
        <dbReference type="ChEBI" id="CHEBI:58307"/>
        <dbReference type="EC" id="1.5.5.1"/>
    </reaction>
</comment>
<dbReference type="EMBL" id="DPVE01000170">
    <property type="protein sequence ID" value="HCK30490.1"/>
    <property type="molecule type" value="Genomic_DNA"/>
</dbReference>
<dbReference type="PANTHER" id="PTHR10617">
    <property type="entry name" value="ELECTRON TRANSFER FLAVOPROTEIN-UBIQUINONE OXIDOREDUCTASE"/>
    <property type="match status" value="1"/>
</dbReference>
<keyword evidence="1" id="KW-0408">Iron</keyword>
<feature type="non-terminal residue" evidence="2">
    <location>
        <position position="69"/>
    </location>
</feature>
<evidence type="ECO:0000313" key="3">
    <source>
        <dbReference type="Proteomes" id="UP000263596"/>
    </source>
</evidence>
<keyword evidence="1" id="KW-0274">FAD</keyword>
<reference evidence="2 3" key="1">
    <citation type="journal article" date="2018" name="Nat. Biotechnol.">
        <title>A standardized bacterial taxonomy based on genome phylogeny substantially revises the tree of life.</title>
        <authorList>
            <person name="Parks D.H."/>
            <person name="Chuvochina M."/>
            <person name="Waite D.W."/>
            <person name="Rinke C."/>
            <person name="Skarshewski A."/>
            <person name="Chaumeil P.A."/>
            <person name="Hugenholtz P."/>
        </authorList>
    </citation>
    <scope>NUCLEOTIDE SEQUENCE [LARGE SCALE GENOMIC DNA]</scope>
    <source>
        <strain evidence="2">UBA9669</strain>
    </source>
</reference>
<proteinExistence type="predicted"/>
<comment type="function">
    <text evidence="1">Accepts electrons from ETF and reduces ubiquinone.</text>
</comment>
<dbReference type="GO" id="GO:0046872">
    <property type="term" value="F:metal ion binding"/>
    <property type="evidence" value="ECO:0007669"/>
    <property type="project" value="UniProtKB-KW"/>
</dbReference>
<feature type="non-terminal residue" evidence="2">
    <location>
        <position position="1"/>
    </location>
</feature>
<dbReference type="InterPro" id="IPR036188">
    <property type="entry name" value="FAD/NAD-bd_sf"/>
</dbReference>
<keyword evidence="1" id="KW-0479">Metal-binding</keyword>
<protein>
    <recommendedName>
        <fullName evidence="1">Electron transfer flavoprotein-ubiquinone oxidoreductase</fullName>
        <shortName evidence="1">ETF-QO</shortName>
        <ecNumber evidence="1">1.5.5.1</ecNumber>
    </recommendedName>
</protein>
<dbReference type="Gene3D" id="3.50.50.60">
    <property type="entry name" value="FAD/NAD(P)-binding domain"/>
    <property type="match status" value="1"/>
</dbReference>
<gene>
    <name evidence="2" type="ORF">DHW29_10090</name>
</gene>
<dbReference type="InterPro" id="IPR040156">
    <property type="entry name" value="ETF-QO"/>
</dbReference>
<keyword evidence="1" id="KW-0813">Transport</keyword>
<dbReference type="AlphaFoldDB" id="A0A3D2SQS7"/>
<dbReference type="GO" id="GO:0051539">
    <property type="term" value="F:4 iron, 4 sulfur cluster binding"/>
    <property type="evidence" value="ECO:0007669"/>
    <property type="project" value="UniProtKB-UniRule"/>
</dbReference>
<comment type="caution">
    <text evidence="2">The sequence shown here is derived from an EMBL/GenBank/DDBJ whole genome shotgun (WGS) entry which is preliminary data.</text>
</comment>
<evidence type="ECO:0000313" key="2">
    <source>
        <dbReference type="EMBL" id="HCK30490.1"/>
    </source>
</evidence>
<keyword evidence="1" id="KW-0285">Flavoprotein</keyword>
<dbReference type="SUPFAM" id="SSF51905">
    <property type="entry name" value="FAD/NAD(P)-binding domain"/>
    <property type="match status" value="1"/>
</dbReference>